<accession>A0A918IWR6</accession>
<feature type="compositionally biased region" description="Pro residues" evidence="1">
    <location>
        <begin position="72"/>
        <end position="83"/>
    </location>
</feature>
<organism evidence="3 4">
    <name type="scientific">Gemmobacter lanyuensis</name>
    <dbReference type="NCBI Taxonomy" id="1054497"/>
    <lineage>
        <taxon>Bacteria</taxon>
        <taxon>Pseudomonadati</taxon>
        <taxon>Pseudomonadota</taxon>
        <taxon>Alphaproteobacteria</taxon>
        <taxon>Rhodobacterales</taxon>
        <taxon>Paracoccaceae</taxon>
        <taxon>Gemmobacter</taxon>
    </lineage>
</organism>
<dbReference type="AlphaFoldDB" id="A0A918IWR6"/>
<dbReference type="RefSeq" id="WP_189634333.1">
    <property type="nucleotide sequence ID" value="NZ_BMYQ01000008.1"/>
</dbReference>
<evidence type="ECO:0000256" key="2">
    <source>
        <dbReference type="SAM" id="SignalP"/>
    </source>
</evidence>
<proteinExistence type="predicted"/>
<sequence>MRYLFLLLLPMPAMALPVVSCEPGLLVHLQDLGQAGMIEGQSNGLCQVRLETGRAVVRAPRDLQPGIAADTPPDPTPDQIPGG</sequence>
<dbReference type="EMBL" id="BMYQ01000008">
    <property type="protein sequence ID" value="GGW36492.1"/>
    <property type="molecule type" value="Genomic_DNA"/>
</dbReference>
<reference evidence="3" key="2">
    <citation type="submission" date="2020-09" db="EMBL/GenBank/DDBJ databases">
        <authorList>
            <person name="Sun Q."/>
            <person name="Kim S."/>
        </authorList>
    </citation>
    <scope>NUCLEOTIDE SEQUENCE</scope>
    <source>
        <strain evidence="3">KCTC 23714</strain>
    </source>
</reference>
<evidence type="ECO:0000313" key="4">
    <source>
        <dbReference type="Proteomes" id="UP000628984"/>
    </source>
</evidence>
<name>A0A918IWR6_9RHOB</name>
<evidence type="ECO:0000313" key="3">
    <source>
        <dbReference type="EMBL" id="GGW36492.1"/>
    </source>
</evidence>
<gene>
    <name evidence="3" type="ORF">GCM10011452_26230</name>
</gene>
<comment type="caution">
    <text evidence="3">The sequence shown here is derived from an EMBL/GenBank/DDBJ whole genome shotgun (WGS) entry which is preliminary data.</text>
</comment>
<protein>
    <submittedName>
        <fullName evidence="3">Uncharacterized protein</fullName>
    </submittedName>
</protein>
<dbReference type="Proteomes" id="UP000628984">
    <property type="component" value="Unassembled WGS sequence"/>
</dbReference>
<feature type="chain" id="PRO_5037157311" evidence="2">
    <location>
        <begin position="16"/>
        <end position="83"/>
    </location>
</feature>
<feature type="region of interest" description="Disordered" evidence="1">
    <location>
        <begin position="61"/>
        <end position="83"/>
    </location>
</feature>
<feature type="signal peptide" evidence="2">
    <location>
        <begin position="1"/>
        <end position="15"/>
    </location>
</feature>
<reference evidence="3" key="1">
    <citation type="journal article" date="2014" name="Int. J. Syst. Evol. Microbiol.">
        <title>Complete genome sequence of Corynebacterium casei LMG S-19264T (=DSM 44701T), isolated from a smear-ripened cheese.</title>
        <authorList>
            <consortium name="US DOE Joint Genome Institute (JGI-PGF)"/>
            <person name="Walter F."/>
            <person name="Albersmeier A."/>
            <person name="Kalinowski J."/>
            <person name="Ruckert C."/>
        </authorList>
    </citation>
    <scope>NUCLEOTIDE SEQUENCE</scope>
    <source>
        <strain evidence="3">KCTC 23714</strain>
    </source>
</reference>
<keyword evidence="2" id="KW-0732">Signal</keyword>
<keyword evidence="4" id="KW-1185">Reference proteome</keyword>
<evidence type="ECO:0000256" key="1">
    <source>
        <dbReference type="SAM" id="MobiDB-lite"/>
    </source>
</evidence>